<dbReference type="GO" id="GO:0016260">
    <property type="term" value="P:selenocysteine biosynthetic process"/>
    <property type="evidence" value="ECO:0007669"/>
    <property type="project" value="TreeGrafter"/>
</dbReference>
<proteinExistence type="predicted"/>
<dbReference type="Gene3D" id="3.30.1330.10">
    <property type="entry name" value="PurM-like, N-terminal domain"/>
    <property type="match status" value="1"/>
</dbReference>
<keyword evidence="3" id="KW-0418">Kinase</keyword>
<organism evidence="8 9">
    <name type="scientific">Actinacidiphila reveromycinica</name>
    <dbReference type="NCBI Taxonomy" id="659352"/>
    <lineage>
        <taxon>Bacteria</taxon>
        <taxon>Bacillati</taxon>
        <taxon>Actinomycetota</taxon>
        <taxon>Actinomycetes</taxon>
        <taxon>Kitasatosporales</taxon>
        <taxon>Streptomycetaceae</taxon>
        <taxon>Actinacidiphila</taxon>
    </lineage>
</organism>
<keyword evidence="2" id="KW-0547">Nucleotide-binding</keyword>
<keyword evidence="4" id="KW-0067">ATP-binding</keyword>
<evidence type="ECO:0000256" key="5">
    <source>
        <dbReference type="ARBA" id="ARBA00023266"/>
    </source>
</evidence>
<reference evidence="8 9" key="1">
    <citation type="journal article" date="2010" name="J. Bacteriol.">
        <title>Biochemical characterization of a novel indole prenyltransferase from Streptomyces sp. SN-593.</title>
        <authorList>
            <person name="Takahashi S."/>
            <person name="Takagi H."/>
            <person name="Toyoda A."/>
            <person name="Uramoto M."/>
            <person name="Nogawa T."/>
            <person name="Ueki M."/>
            <person name="Sakaki Y."/>
            <person name="Osada H."/>
        </authorList>
    </citation>
    <scope>NUCLEOTIDE SEQUENCE [LARGE SCALE GENOMIC DNA]</scope>
    <source>
        <strain evidence="8 9">SN-593</strain>
    </source>
</reference>
<evidence type="ECO:0000256" key="2">
    <source>
        <dbReference type="ARBA" id="ARBA00022741"/>
    </source>
</evidence>
<feature type="domain" description="PurM-like N-terminal" evidence="6">
    <location>
        <begin position="61"/>
        <end position="165"/>
    </location>
</feature>
<dbReference type="PANTHER" id="PTHR10256">
    <property type="entry name" value="SELENIDE, WATER DIKINASE"/>
    <property type="match status" value="1"/>
</dbReference>
<evidence type="ECO:0000313" key="8">
    <source>
        <dbReference type="EMBL" id="BBA99091.1"/>
    </source>
</evidence>
<evidence type="ECO:0000259" key="6">
    <source>
        <dbReference type="Pfam" id="PF00586"/>
    </source>
</evidence>
<gene>
    <name evidence="8" type="ORF">RVR_5566</name>
</gene>
<dbReference type="SUPFAM" id="SSF55326">
    <property type="entry name" value="PurM N-terminal domain-like"/>
    <property type="match status" value="1"/>
</dbReference>
<dbReference type="EMBL" id="AP018365">
    <property type="protein sequence ID" value="BBA99091.1"/>
    <property type="molecule type" value="Genomic_DNA"/>
</dbReference>
<keyword evidence="5" id="KW-0711">Selenium</keyword>
<dbReference type="InterPro" id="IPR016188">
    <property type="entry name" value="PurM-like_N"/>
</dbReference>
<feature type="domain" description="PurM-like C-terminal" evidence="7">
    <location>
        <begin position="178"/>
        <end position="353"/>
    </location>
</feature>
<dbReference type="Pfam" id="PF02769">
    <property type="entry name" value="AIRS_C"/>
    <property type="match status" value="1"/>
</dbReference>
<evidence type="ECO:0000259" key="7">
    <source>
        <dbReference type="Pfam" id="PF02769"/>
    </source>
</evidence>
<keyword evidence="1" id="KW-0808">Transferase</keyword>
<evidence type="ECO:0000313" key="9">
    <source>
        <dbReference type="Proteomes" id="UP000595703"/>
    </source>
</evidence>
<evidence type="ECO:0000256" key="3">
    <source>
        <dbReference type="ARBA" id="ARBA00022777"/>
    </source>
</evidence>
<dbReference type="GO" id="GO:0005737">
    <property type="term" value="C:cytoplasm"/>
    <property type="evidence" value="ECO:0007669"/>
    <property type="project" value="TreeGrafter"/>
</dbReference>
<dbReference type="Gene3D" id="3.90.650.10">
    <property type="entry name" value="PurM-like C-terminal domain"/>
    <property type="match status" value="1"/>
</dbReference>
<sequence>MGAVRHMVSNPDSTSVPRTELWKTARCGGCARKVPALTAQRFARLAGQGDGQDLGSRYMADVAAVELGDGRVLGLTVDFITSVVPSPVHYGRIAAANALSDVYVAGMVPRFALSVACVPPGAGTEEFADALDAAAAVLTDAGCALVGGHSVVDPEAKLGFAVVGVPNATGRLLVSGARPDDALVLTKPLGVGILTSSCRAGLIDEAALGPAVEAMTATNAFLVDLVEGPLGGAVHAATDVTGFGLLGHLKEMCVRDRLGATLSPTSLPVLDRVWDLAAGGAHTSAFETNTQYVRDVCGEGLAALRPEERIVLTDPQTSGGALLAVAPEALDAVLAELPGPPGSAVVGRLTADSGRITFTG</sequence>
<evidence type="ECO:0000256" key="1">
    <source>
        <dbReference type="ARBA" id="ARBA00022679"/>
    </source>
</evidence>
<evidence type="ECO:0000256" key="4">
    <source>
        <dbReference type="ARBA" id="ARBA00022840"/>
    </source>
</evidence>
<dbReference type="InterPro" id="IPR036921">
    <property type="entry name" value="PurM-like_N_sf"/>
</dbReference>
<dbReference type="AlphaFoldDB" id="A0A7U3UUX8"/>
<reference evidence="8 9" key="2">
    <citation type="journal article" date="2011" name="J. Antibiot.">
        <title>Furaquinocins I and J: novel polyketide isoprenoid hybrid compounds from Streptomyces reveromyceticus SN-593.</title>
        <authorList>
            <person name="Panthee S."/>
            <person name="Takahashi S."/>
            <person name="Takagi H."/>
            <person name="Nogawa T."/>
            <person name="Oowada E."/>
            <person name="Uramoto M."/>
            <person name="Osada H."/>
        </authorList>
    </citation>
    <scope>NUCLEOTIDE SEQUENCE [LARGE SCALE GENOMIC DNA]</scope>
    <source>
        <strain evidence="8 9">SN-593</strain>
    </source>
</reference>
<dbReference type="Pfam" id="PF00586">
    <property type="entry name" value="AIRS"/>
    <property type="match status" value="1"/>
</dbReference>
<reference evidence="8 9" key="4">
    <citation type="journal article" date="2020" name="Sci. Rep.">
        <title>beta-carboline chemical signals induce reveromycin production through a LuxR family regulator in Streptomyces sp. SN-593.</title>
        <authorList>
            <person name="Panthee S."/>
            <person name="Kito N."/>
            <person name="Hayashi T."/>
            <person name="Shimizu T."/>
            <person name="Ishikawa J."/>
            <person name="Hamamoto H."/>
            <person name="Osada H."/>
            <person name="Takahashi S."/>
        </authorList>
    </citation>
    <scope>NUCLEOTIDE SEQUENCE [LARGE SCALE GENOMIC DNA]</scope>
    <source>
        <strain evidence="8 9">SN-593</strain>
    </source>
</reference>
<dbReference type="SUPFAM" id="SSF56042">
    <property type="entry name" value="PurM C-terminal domain-like"/>
    <property type="match status" value="1"/>
</dbReference>
<dbReference type="InterPro" id="IPR036676">
    <property type="entry name" value="PurM-like_C_sf"/>
</dbReference>
<accession>A0A7U3UUX8</accession>
<dbReference type="GO" id="GO:0005524">
    <property type="term" value="F:ATP binding"/>
    <property type="evidence" value="ECO:0007669"/>
    <property type="project" value="UniProtKB-KW"/>
</dbReference>
<dbReference type="InterPro" id="IPR004536">
    <property type="entry name" value="SPS/SelD"/>
</dbReference>
<reference evidence="8 9" key="3">
    <citation type="journal article" date="2011" name="Nat. Chem. Biol.">
        <title>Reveromycin A biosynthesis uses RevG and RevJ for stereospecific spiroacetal formation.</title>
        <authorList>
            <person name="Takahashi S."/>
            <person name="Toyoda A."/>
            <person name="Sekiyama Y."/>
            <person name="Takagi H."/>
            <person name="Nogawa T."/>
            <person name="Uramoto M."/>
            <person name="Suzuki R."/>
            <person name="Koshino H."/>
            <person name="Kumano T."/>
            <person name="Panthee S."/>
            <person name="Dairi T."/>
            <person name="Ishikawa J."/>
            <person name="Ikeda H."/>
            <person name="Sakaki Y."/>
            <person name="Osada H."/>
        </authorList>
    </citation>
    <scope>NUCLEOTIDE SEQUENCE [LARGE SCALE GENOMIC DNA]</scope>
    <source>
        <strain evidence="8 9">SN-593</strain>
    </source>
</reference>
<dbReference type="InterPro" id="IPR010918">
    <property type="entry name" value="PurM-like_C_dom"/>
</dbReference>
<name>A0A7U3UUX8_9ACTN</name>
<keyword evidence="9" id="KW-1185">Reference proteome</keyword>
<dbReference type="KEGG" id="arev:RVR_5566"/>
<dbReference type="Proteomes" id="UP000595703">
    <property type="component" value="Chromosome"/>
</dbReference>
<dbReference type="GO" id="GO:0004756">
    <property type="term" value="F:selenide, water dikinase activity"/>
    <property type="evidence" value="ECO:0007669"/>
    <property type="project" value="TreeGrafter"/>
</dbReference>
<dbReference type="NCBIfam" id="TIGR00476">
    <property type="entry name" value="selD"/>
    <property type="match status" value="1"/>
</dbReference>
<protein>
    <submittedName>
        <fullName evidence="8">Putative selenophosphate synthetase</fullName>
    </submittedName>
</protein>
<dbReference type="PANTHER" id="PTHR10256:SF0">
    <property type="entry name" value="INACTIVE SELENIDE, WATER DIKINASE-LIKE PROTEIN-RELATED"/>
    <property type="match status" value="1"/>
</dbReference>